<proteinExistence type="inferred from homology"/>
<dbReference type="InterPro" id="IPR001818">
    <property type="entry name" value="Pept_M10_metallopeptidase"/>
</dbReference>
<evidence type="ECO:0000256" key="4">
    <source>
        <dbReference type="ARBA" id="ARBA00022801"/>
    </source>
</evidence>
<keyword evidence="3 7" id="KW-0479">Metal-binding</keyword>
<dbReference type="GO" id="GO:0006508">
    <property type="term" value="P:proteolysis"/>
    <property type="evidence" value="ECO:0007669"/>
    <property type="project" value="UniProtKB-KW"/>
</dbReference>
<feature type="binding site" evidence="7">
    <location>
        <position position="213"/>
    </location>
    <ligand>
        <name>Ca(2+)</name>
        <dbReference type="ChEBI" id="CHEBI:29108"/>
        <label>2</label>
    </ligand>
</feature>
<feature type="compositionally biased region" description="Basic and acidic residues" evidence="8">
    <location>
        <begin position="39"/>
        <end position="49"/>
    </location>
</feature>
<feature type="binding site" evidence="7">
    <location>
        <position position="279"/>
    </location>
    <ligand>
        <name>Zn(2+)</name>
        <dbReference type="ChEBI" id="CHEBI:29105"/>
        <label>2</label>
        <note>catalytic</note>
    </ligand>
</feature>
<dbReference type="GO" id="GO:0031012">
    <property type="term" value="C:extracellular matrix"/>
    <property type="evidence" value="ECO:0007669"/>
    <property type="project" value="InterPro"/>
</dbReference>
<dbReference type="GO" id="GO:0004222">
    <property type="term" value="F:metalloendopeptidase activity"/>
    <property type="evidence" value="ECO:0007669"/>
    <property type="project" value="InterPro"/>
</dbReference>
<feature type="compositionally biased region" description="Pro residues" evidence="8">
    <location>
        <begin position="50"/>
        <end position="67"/>
    </location>
</feature>
<dbReference type="PANTHER" id="PTHR10201">
    <property type="entry name" value="MATRIX METALLOPROTEINASE"/>
    <property type="match status" value="1"/>
</dbReference>
<dbReference type="InterPro" id="IPR021190">
    <property type="entry name" value="Pept_M10A"/>
</dbReference>
<dbReference type="GO" id="GO:0030198">
    <property type="term" value="P:extracellular matrix organization"/>
    <property type="evidence" value="ECO:0007669"/>
    <property type="project" value="TreeGrafter"/>
</dbReference>
<dbReference type="GeneID" id="129326304"/>
<dbReference type="GO" id="GO:0030574">
    <property type="term" value="P:collagen catabolic process"/>
    <property type="evidence" value="ECO:0007669"/>
    <property type="project" value="TreeGrafter"/>
</dbReference>
<dbReference type="PRINTS" id="PR00138">
    <property type="entry name" value="MATRIXIN"/>
</dbReference>
<evidence type="ECO:0000313" key="12">
    <source>
        <dbReference type="RefSeq" id="XP_054830432.1"/>
    </source>
</evidence>
<gene>
    <name evidence="12" type="primary">LOC129326304</name>
</gene>
<evidence type="ECO:0000256" key="5">
    <source>
        <dbReference type="ARBA" id="ARBA00022833"/>
    </source>
</evidence>
<dbReference type="InterPro" id="IPR033739">
    <property type="entry name" value="M10A_MMP"/>
</dbReference>
<evidence type="ECO:0000256" key="1">
    <source>
        <dbReference type="ARBA" id="ARBA00010370"/>
    </source>
</evidence>
<dbReference type="GO" id="GO:0008270">
    <property type="term" value="F:zinc ion binding"/>
    <property type="evidence" value="ECO:0007669"/>
    <property type="project" value="InterPro"/>
</dbReference>
<organism evidence="11 12">
    <name type="scientific">Eublepharis macularius</name>
    <name type="common">Leopard gecko</name>
    <name type="synonym">Cyrtodactylus macularius</name>
    <dbReference type="NCBI Taxonomy" id="481883"/>
    <lineage>
        <taxon>Eukaryota</taxon>
        <taxon>Metazoa</taxon>
        <taxon>Chordata</taxon>
        <taxon>Craniata</taxon>
        <taxon>Vertebrata</taxon>
        <taxon>Euteleostomi</taxon>
        <taxon>Lepidosauria</taxon>
        <taxon>Squamata</taxon>
        <taxon>Bifurcata</taxon>
        <taxon>Gekkota</taxon>
        <taxon>Eublepharidae</taxon>
        <taxon>Eublepharinae</taxon>
        <taxon>Eublepharis</taxon>
    </lineage>
</organism>
<keyword evidence="4" id="KW-0378">Hydrolase</keyword>
<dbReference type="AlphaFoldDB" id="A0AA97KV13"/>
<evidence type="ECO:0000259" key="10">
    <source>
        <dbReference type="SMART" id="SM00235"/>
    </source>
</evidence>
<comment type="cofactor">
    <cofactor evidence="7">
        <name>Zn(2+)</name>
        <dbReference type="ChEBI" id="CHEBI:29105"/>
    </cofactor>
    <text evidence="7">Binds 2 Zn(2+) ions per subunit.</text>
</comment>
<feature type="chain" id="PRO_5041654471" evidence="9">
    <location>
        <begin position="20"/>
        <end position="324"/>
    </location>
</feature>
<feature type="binding site" evidence="7">
    <location>
        <position position="287"/>
    </location>
    <ligand>
        <name>Zn(2+)</name>
        <dbReference type="ChEBI" id="CHEBI:29105"/>
        <label>2</label>
        <note>catalytic</note>
    </ligand>
</feature>
<reference evidence="12" key="1">
    <citation type="submission" date="2025-08" db="UniProtKB">
        <authorList>
            <consortium name="RefSeq"/>
        </authorList>
    </citation>
    <scope>IDENTIFICATION</scope>
    <source>
        <tissue evidence="12">Blood</tissue>
    </source>
</reference>
<dbReference type="Gene3D" id="3.40.390.10">
    <property type="entry name" value="Collagenase (Catalytic Domain)"/>
    <property type="match status" value="1"/>
</dbReference>
<protein>
    <submittedName>
        <fullName evidence="12">Stromelysin-1-like</fullName>
    </submittedName>
</protein>
<dbReference type="InterPro" id="IPR024079">
    <property type="entry name" value="MetalloPept_cat_dom_sf"/>
</dbReference>
<evidence type="ECO:0000256" key="3">
    <source>
        <dbReference type="ARBA" id="ARBA00022723"/>
    </source>
</evidence>
<feature type="binding site" description="in inhibited form" evidence="7">
    <location>
        <position position="144"/>
    </location>
    <ligand>
        <name>Zn(2+)</name>
        <dbReference type="ChEBI" id="CHEBI:29105"/>
        <label>2</label>
        <note>catalytic</note>
    </ligand>
</feature>
<feature type="region of interest" description="Disordered" evidence="8">
    <location>
        <begin position="25"/>
        <end position="90"/>
    </location>
</feature>
<feature type="active site" evidence="6">
    <location>
        <position position="270"/>
    </location>
</feature>
<feature type="signal peptide" evidence="9">
    <location>
        <begin position="1"/>
        <end position="19"/>
    </location>
</feature>
<evidence type="ECO:0000256" key="7">
    <source>
        <dbReference type="PIRSR" id="PIRSR621190-2"/>
    </source>
</evidence>
<dbReference type="InterPro" id="IPR006026">
    <property type="entry name" value="Peptidase_Metallo"/>
</dbReference>
<evidence type="ECO:0000256" key="2">
    <source>
        <dbReference type="ARBA" id="ARBA00022670"/>
    </source>
</evidence>
<evidence type="ECO:0000256" key="6">
    <source>
        <dbReference type="PIRSR" id="PIRSR621190-1"/>
    </source>
</evidence>
<dbReference type="KEGG" id="emc:129326304"/>
<keyword evidence="9" id="KW-0732">Signal</keyword>
<sequence length="324" mass="37503">MKSFLLLIVFYGTLSSSRSIHLEPEQATEDDVQLLPRFLDSDYPEREPIPDYPQPEPIPDYPQPEPIPDYHQTEPIPDYPQPEPIPDYRQAEPIPDYRQAEPISDYSVLRSTDNNVLADQESSRLEAADEQDSTTLDKMKNLRCGVPDMGDFSFIQPTKRWQKTHLTYSIQNYPSRKSPIQPREVDDAITRALNLWRRVTRFTFQMVPKGRGDIRISFIDGRDRLFKNGKYHAFAYQPGEGKGGDAYFSNSIRWTKDKSGTNLFLVAAHEFGHSLGLDHSRYLGAVMYETYTPDKYRYGDRSNFRTLKLHPDDVAGIKALYRLR</sequence>
<dbReference type="SUPFAM" id="SSF55486">
    <property type="entry name" value="Metalloproteases ('zincins'), catalytic domain"/>
    <property type="match status" value="1"/>
</dbReference>
<dbReference type="SMART" id="SM00235">
    <property type="entry name" value="ZnMc"/>
    <property type="match status" value="1"/>
</dbReference>
<keyword evidence="5 7" id="KW-0862">Zinc</keyword>
<dbReference type="RefSeq" id="XP_054830432.1">
    <property type="nucleotide sequence ID" value="XM_054974457.1"/>
</dbReference>
<name>A0AA97KV13_EUBMA</name>
<keyword evidence="11" id="KW-1185">Reference proteome</keyword>
<dbReference type="CDD" id="cd04278">
    <property type="entry name" value="ZnMc_MMP"/>
    <property type="match status" value="1"/>
</dbReference>
<comment type="similarity">
    <text evidence="1">Belongs to the peptidase M10A family.</text>
</comment>
<feature type="binding site" evidence="7">
    <location>
        <position position="269"/>
    </location>
    <ligand>
        <name>Zn(2+)</name>
        <dbReference type="ChEBI" id="CHEBI:29105"/>
        <label>2</label>
        <note>catalytic</note>
    </ligand>
</feature>
<feature type="binding site" evidence="7">
    <location>
        <position position="243"/>
    </location>
    <ligand>
        <name>Ca(2+)</name>
        <dbReference type="ChEBI" id="CHEBI:29108"/>
        <label>2</label>
    </ligand>
</feature>
<dbReference type="Pfam" id="PF00413">
    <property type="entry name" value="Peptidase_M10"/>
    <property type="match status" value="1"/>
</dbReference>
<evidence type="ECO:0000256" key="9">
    <source>
        <dbReference type="SAM" id="SignalP"/>
    </source>
</evidence>
<dbReference type="Proteomes" id="UP001190640">
    <property type="component" value="Chromosome 3"/>
</dbReference>
<feature type="domain" description="Peptidase metallopeptidase" evidence="10">
    <location>
        <begin position="157"/>
        <end position="323"/>
    </location>
</feature>
<dbReference type="PANTHER" id="PTHR10201:SF267">
    <property type="entry name" value="MACROPHAGE METALLOELASTASE"/>
    <property type="match status" value="1"/>
</dbReference>
<keyword evidence="2" id="KW-0645">Protease</keyword>
<feature type="binding site" evidence="7">
    <location>
        <position position="273"/>
    </location>
    <ligand>
        <name>Zn(2+)</name>
        <dbReference type="ChEBI" id="CHEBI:29105"/>
        <label>2</label>
        <note>catalytic</note>
    </ligand>
</feature>
<accession>A0AA97KV13</accession>
<evidence type="ECO:0000313" key="11">
    <source>
        <dbReference type="Proteomes" id="UP001190640"/>
    </source>
</evidence>
<keyword evidence="7" id="KW-0106">Calcium</keyword>
<evidence type="ECO:0000256" key="8">
    <source>
        <dbReference type="SAM" id="MobiDB-lite"/>
    </source>
</evidence>
<comment type="cofactor">
    <cofactor evidence="7">
        <name>Ca(2+)</name>
        <dbReference type="ChEBI" id="CHEBI:29108"/>
    </cofactor>
    <text evidence="7">Can bind about 5 Ca(2+) ions per subunit.</text>
</comment>
<feature type="binding site" evidence="7">
    <location>
        <position position="245"/>
    </location>
    <ligand>
        <name>Ca(2+)</name>
        <dbReference type="ChEBI" id="CHEBI:29108"/>
        <label>2</label>
    </ligand>
</feature>